<feature type="compositionally biased region" description="Polar residues" evidence="1">
    <location>
        <begin position="615"/>
        <end position="625"/>
    </location>
</feature>
<reference evidence="4 5" key="1">
    <citation type="submission" date="2015-06" db="EMBL/GenBank/DDBJ databases">
        <title>Draft genome of the ant-associated black yeast Phialophora attae CBS 131958.</title>
        <authorList>
            <person name="Moreno L.F."/>
            <person name="Stielow B.J."/>
            <person name="de Hoog S."/>
            <person name="Vicente V.A."/>
            <person name="Weiss V.A."/>
            <person name="de Vries M."/>
            <person name="Cruz L.M."/>
            <person name="Souza E.M."/>
        </authorList>
    </citation>
    <scope>NUCLEOTIDE SEQUENCE [LARGE SCALE GENOMIC DNA]</scope>
    <source>
        <strain evidence="4 5">CBS 131958</strain>
    </source>
</reference>
<feature type="domain" description="Calcium channel YVC1-like C-terminal transmembrane" evidence="3">
    <location>
        <begin position="176"/>
        <end position="484"/>
    </location>
</feature>
<feature type="compositionally biased region" description="Polar residues" evidence="1">
    <location>
        <begin position="645"/>
        <end position="655"/>
    </location>
</feature>
<dbReference type="OrthoDB" id="2373987at2759"/>
<evidence type="ECO:0000313" key="5">
    <source>
        <dbReference type="Proteomes" id="UP000038010"/>
    </source>
</evidence>
<feature type="transmembrane region" description="Helical" evidence="2">
    <location>
        <begin position="235"/>
        <end position="253"/>
    </location>
</feature>
<dbReference type="GeneID" id="28736738"/>
<dbReference type="STRING" id="1664694.A0A0N1NYE4"/>
<feature type="transmembrane region" description="Helical" evidence="2">
    <location>
        <begin position="168"/>
        <end position="189"/>
    </location>
</feature>
<dbReference type="Pfam" id="PF23317">
    <property type="entry name" value="YVC1_C"/>
    <property type="match status" value="1"/>
</dbReference>
<feature type="region of interest" description="Disordered" evidence="1">
    <location>
        <begin position="614"/>
        <end position="757"/>
    </location>
</feature>
<protein>
    <submittedName>
        <fullName evidence="4">Calcium channel YVC1</fullName>
    </submittedName>
</protein>
<gene>
    <name evidence="4" type="ORF">AB675_4700</name>
</gene>
<evidence type="ECO:0000313" key="4">
    <source>
        <dbReference type="EMBL" id="KPI39152.1"/>
    </source>
</evidence>
<feature type="transmembrane region" description="Helical" evidence="2">
    <location>
        <begin position="265"/>
        <end position="285"/>
    </location>
</feature>
<evidence type="ECO:0000256" key="2">
    <source>
        <dbReference type="SAM" id="Phobius"/>
    </source>
</evidence>
<evidence type="ECO:0000256" key="1">
    <source>
        <dbReference type="SAM" id="MobiDB-lite"/>
    </source>
</evidence>
<organism evidence="4 5">
    <name type="scientific">Cyphellophora attinorum</name>
    <dbReference type="NCBI Taxonomy" id="1664694"/>
    <lineage>
        <taxon>Eukaryota</taxon>
        <taxon>Fungi</taxon>
        <taxon>Dikarya</taxon>
        <taxon>Ascomycota</taxon>
        <taxon>Pezizomycotina</taxon>
        <taxon>Eurotiomycetes</taxon>
        <taxon>Chaetothyriomycetidae</taxon>
        <taxon>Chaetothyriales</taxon>
        <taxon>Cyphellophoraceae</taxon>
        <taxon>Cyphellophora</taxon>
    </lineage>
</organism>
<dbReference type="EMBL" id="LFJN01000016">
    <property type="protein sequence ID" value="KPI39152.1"/>
    <property type="molecule type" value="Genomic_DNA"/>
</dbReference>
<keyword evidence="5" id="KW-1185">Reference proteome</keyword>
<feature type="compositionally biased region" description="Basic and acidic residues" evidence="1">
    <location>
        <begin position="557"/>
        <end position="570"/>
    </location>
</feature>
<keyword evidence="2" id="KW-0812">Transmembrane</keyword>
<dbReference type="AlphaFoldDB" id="A0A0N1NYE4"/>
<dbReference type="InterPro" id="IPR056336">
    <property type="entry name" value="YVC1_C"/>
</dbReference>
<name>A0A0N1NYE4_9EURO</name>
<feature type="transmembrane region" description="Helical" evidence="2">
    <location>
        <begin position="366"/>
        <end position="387"/>
    </location>
</feature>
<dbReference type="RefSeq" id="XP_017999115.1">
    <property type="nucleotide sequence ID" value="XM_018144859.1"/>
</dbReference>
<feature type="compositionally biased region" description="Polar residues" evidence="1">
    <location>
        <begin position="705"/>
        <end position="719"/>
    </location>
</feature>
<sequence>MYPGNSGTSRTRAMLCELLAIRLLREYSTRELIDALSYDFDPLQGQVEPAAVTVNGTPTAVVPRRPQRVARVSCYEVALRAQAKRFLAHPTVVQQLEAIWAGTIVFHSAADSMHRKLPNVRQLEPSYGTVDTSKGVPFDPKLLRRAVTIYDPNDASLMKLSRLRVPRYRNILSTLSFAVLLGLFVAVLIERSLEITTLEVVFWFWAGGYMLDEIVGFNEQGFSLYIASFWNTFDLGILLLLFIHLCLRIYGIVMVDVRKHTIANMAYDVLAADAILLFPRLFSVLDHYKYFSQLLIAFRMMAQDLMAIFLLILISCSGFFVSLTLSFGNDKLDTPGNVAYALLQILMGFTPAAWDRWENYNTLGKIILTLFLFIAHFLIVVILITVLTNSFMEIVKNANEEHQFVFAVNTIASVKSDALFSYVAPTNILQWLLTPLRYFIPFRQYVKVNRTIIKVTHFPILFAIYSYEKVFLGSSVYDSLEYVERGRPKRSYAPKVPRLARAPSIATFRQDRALDEVFRRVPDSTLRKEVSQDRRQTSTAVNNWMTEMGDDLTAPLEQDRKIVDRLERQRPSGQWGRSMRARQNRLGSVASDPEEFRSMQELFSPGQLAIPEEVTPSQVEGPSQHTDADGDDELAATEHDDEATNMDQSGNNTDSADVMRLRLQPPMDYFSRHGSPRARAPKRASPVQSRKAPTDEASDAAHLSSRPSQHQRNFSTATQIYRPESGSEQPEPKSEAVTQPASGTISHRTSPTTAPAL</sequence>
<dbReference type="Proteomes" id="UP000038010">
    <property type="component" value="Unassembled WGS sequence"/>
</dbReference>
<feature type="compositionally biased region" description="Polar residues" evidence="1">
    <location>
        <begin position="736"/>
        <end position="757"/>
    </location>
</feature>
<dbReference type="InterPro" id="IPR052971">
    <property type="entry name" value="TRP_calcium_channel"/>
</dbReference>
<evidence type="ECO:0000259" key="3">
    <source>
        <dbReference type="Pfam" id="PF23317"/>
    </source>
</evidence>
<feature type="transmembrane region" description="Helical" evidence="2">
    <location>
        <begin position="305"/>
        <end position="325"/>
    </location>
</feature>
<keyword evidence="2" id="KW-0472">Membrane</keyword>
<dbReference type="PANTHER" id="PTHR35859">
    <property type="entry name" value="NONSELECTIVE CATION CHANNEL PROTEIN"/>
    <property type="match status" value="1"/>
</dbReference>
<accession>A0A0N1NYE4</accession>
<feature type="transmembrane region" description="Helical" evidence="2">
    <location>
        <begin position="337"/>
        <end position="354"/>
    </location>
</feature>
<feature type="region of interest" description="Disordered" evidence="1">
    <location>
        <begin position="528"/>
        <end position="593"/>
    </location>
</feature>
<proteinExistence type="predicted"/>
<dbReference type="PANTHER" id="PTHR35859:SF4">
    <property type="entry name" value="MEMBRANE CHANNEL PROTEIN, PUTATIVE (AFU_ORTHOLOGUE AFUA_6G11300)-RELATED"/>
    <property type="match status" value="1"/>
</dbReference>
<keyword evidence="2" id="KW-1133">Transmembrane helix</keyword>
<feature type="compositionally biased region" description="Acidic residues" evidence="1">
    <location>
        <begin position="629"/>
        <end position="644"/>
    </location>
</feature>
<dbReference type="VEuPathDB" id="FungiDB:AB675_4700"/>
<comment type="caution">
    <text evidence="4">The sequence shown here is derived from an EMBL/GenBank/DDBJ whole genome shotgun (WGS) entry which is preliminary data.</text>
</comment>